<keyword evidence="6 7" id="KW-0472">Membrane</keyword>
<feature type="domain" description="Mechanosensitive ion channel MscS" evidence="8">
    <location>
        <begin position="187"/>
        <end position="256"/>
    </location>
</feature>
<dbReference type="InterPro" id="IPR045042">
    <property type="entry name" value="YnaI-like"/>
</dbReference>
<feature type="transmembrane region" description="Helical" evidence="7">
    <location>
        <begin position="70"/>
        <end position="88"/>
    </location>
</feature>
<dbReference type="Pfam" id="PF00924">
    <property type="entry name" value="MS_channel_2nd"/>
    <property type="match status" value="1"/>
</dbReference>
<accession>A0A4P9K794</accession>
<dbReference type="InterPro" id="IPR049278">
    <property type="entry name" value="MS_channel_C"/>
</dbReference>
<comment type="subcellular location">
    <subcellularLocation>
        <location evidence="1">Cell membrane</location>
        <topology evidence="1">Multi-pass membrane protein</topology>
    </subcellularLocation>
</comment>
<dbReference type="Gene3D" id="1.10.287.1260">
    <property type="match status" value="1"/>
</dbReference>
<dbReference type="InterPro" id="IPR049142">
    <property type="entry name" value="MS_channel_1st"/>
</dbReference>
<evidence type="ECO:0000259" key="9">
    <source>
        <dbReference type="Pfam" id="PF21082"/>
    </source>
</evidence>
<dbReference type="InterPro" id="IPR023408">
    <property type="entry name" value="MscS_beta-dom_sf"/>
</dbReference>
<dbReference type="InterPro" id="IPR010920">
    <property type="entry name" value="LSM_dom_sf"/>
</dbReference>
<dbReference type="Pfam" id="PF21088">
    <property type="entry name" value="MS_channel_1st"/>
    <property type="match status" value="1"/>
</dbReference>
<dbReference type="InterPro" id="IPR006685">
    <property type="entry name" value="MscS_channel_2nd"/>
</dbReference>
<dbReference type="InterPro" id="IPR011014">
    <property type="entry name" value="MscS_channel_TM-2"/>
</dbReference>
<dbReference type="Gene3D" id="3.30.70.100">
    <property type="match status" value="1"/>
</dbReference>
<feature type="transmembrane region" description="Helical" evidence="7">
    <location>
        <begin position="94"/>
        <end position="115"/>
    </location>
</feature>
<evidence type="ECO:0000256" key="2">
    <source>
        <dbReference type="ARBA" id="ARBA00008017"/>
    </source>
</evidence>
<evidence type="ECO:0000256" key="4">
    <source>
        <dbReference type="ARBA" id="ARBA00022692"/>
    </source>
</evidence>
<dbReference type="PANTHER" id="PTHR43634">
    <property type="entry name" value="OW CONDUCTANCE MECHANOSENSITIVE CHANNEL"/>
    <property type="match status" value="1"/>
</dbReference>
<evidence type="ECO:0000256" key="5">
    <source>
        <dbReference type="ARBA" id="ARBA00022989"/>
    </source>
</evidence>
<dbReference type="PANTHER" id="PTHR43634:SF2">
    <property type="entry name" value="LOW CONDUCTANCE MECHANOSENSITIVE CHANNEL YNAI"/>
    <property type="match status" value="1"/>
</dbReference>
<dbReference type="Gene3D" id="2.30.30.60">
    <property type="match status" value="1"/>
</dbReference>
<dbReference type="GO" id="GO:0008381">
    <property type="term" value="F:mechanosensitive monoatomic ion channel activity"/>
    <property type="evidence" value="ECO:0007669"/>
    <property type="project" value="UniProtKB-ARBA"/>
</dbReference>
<dbReference type="SUPFAM" id="SSF82689">
    <property type="entry name" value="Mechanosensitive channel protein MscS (YggB), C-terminal domain"/>
    <property type="match status" value="1"/>
</dbReference>
<feature type="transmembrane region" description="Helical" evidence="7">
    <location>
        <begin position="20"/>
        <end position="42"/>
    </location>
</feature>
<keyword evidence="4 7" id="KW-0812">Transmembrane</keyword>
<protein>
    <submittedName>
        <fullName evidence="11">Mechanosensitive ion channel family protein</fullName>
    </submittedName>
</protein>
<dbReference type="GO" id="GO:0005886">
    <property type="term" value="C:plasma membrane"/>
    <property type="evidence" value="ECO:0007669"/>
    <property type="project" value="UniProtKB-SubCell"/>
</dbReference>
<feature type="transmembrane region" description="Helical" evidence="7">
    <location>
        <begin position="149"/>
        <end position="173"/>
    </location>
</feature>
<keyword evidence="3" id="KW-1003">Cell membrane</keyword>
<dbReference type="SUPFAM" id="SSF50182">
    <property type="entry name" value="Sm-like ribonucleoproteins"/>
    <property type="match status" value="1"/>
</dbReference>
<dbReference type="EMBL" id="CP040602">
    <property type="protein sequence ID" value="QCU90206.1"/>
    <property type="molecule type" value="Genomic_DNA"/>
</dbReference>
<dbReference type="PROSITE" id="PS01246">
    <property type="entry name" value="UPF0003"/>
    <property type="match status" value="1"/>
</dbReference>
<organism evidence="11 12">
    <name type="scientific">Thiomicrorhabdus sediminis</name>
    <dbReference type="NCBI Taxonomy" id="2580412"/>
    <lineage>
        <taxon>Bacteria</taxon>
        <taxon>Pseudomonadati</taxon>
        <taxon>Pseudomonadota</taxon>
        <taxon>Gammaproteobacteria</taxon>
        <taxon>Thiotrichales</taxon>
        <taxon>Piscirickettsiaceae</taxon>
        <taxon>Thiomicrorhabdus</taxon>
    </lineage>
</organism>
<reference evidence="11 12" key="1">
    <citation type="submission" date="2019-05" db="EMBL/GenBank/DDBJ databases">
        <title>Thiomicrorhabdus sediminis sp. nov, a novel sulfur-oxidizing bacterium isolated from coastal sediment.</title>
        <authorList>
            <person name="Liu X."/>
        </authorList>
    </citation>
    <scope>NUCLEOTIDE SEQUENCE [LARGE SCALE GENOMIC DNA]</scope>
    <source>
        <strain evidence="11 12">G1</strain>
    </source>
</reference>
<dbReference type="Pfam" id="PF21082">
    <property type="entry name" value="MS_channel_3rd"/>
    <property type="match status" value="1"/>
</dbReference>
<evidence type="ECO:0000313" key="11">
    <source>
        <dbReference type="EMBL" id="QCU90206.1"/>
    </source>
</evidence>
<keyword evidence="5 7" id="KW-1133">Transmembrane helix</keyword>
<proteinExistence type="inferred from homology"/>
<name>A0A4P9K794_9GAMM</name>
<dbReference type="KEGG" id="thig:FE785_05965"/>
<keyword evidence="12" id="KW-1185">Reference proteome</keyword>
<evidence type="ECO:0000259" key="10">
    <source>
        <dbReference type="Pfam" id="PF21088"/>
    </source>
</evidence>
<evidence type="ECO:0000259" key="8">
    <source>
        <dbReference type="Pfam" id="PF00924"/>
    </source>
</evidence>
<evidence type="ECO:0000256" key="7">
    <source>
        <dbReference type="SAM" id="Phobius"/>
    </source>
</evidence>
<evidence type="ECO:0000313" key="12">
    <source>
        <dbReference type="Proteomes" id="UP000304864"/>
    </source>
</evidence>
<comment type="similarity">
    <text evidence="2">Belongs to the MscS (TC 1.A.23) family.</text>
</comment>
<sequence>MEWITQLWTELVFMFGGQVWLLLLLTILTATTIIDVVQRYVLRIVHYRLLITEHVWVDSFVDAARAPISFFIWVTGLILALTTTIGQFQIYVELIPYILAFKQTILTLSVGWFVIRLVQRLEFHLKDLAREDERLDEVTVEAFAKIIKLLAFVLTGLFFLSAFGVSLTGLLAFGGVGGIAIGFAAKDLLGNVFGGMMLYMDKPFTVGEWIRSPDKDIEGIVEKIGWRMTTVRRFDKRPLYIPNGIFSNIAIENPSRMSHRRIYETVGIRYEDASRMSAIVNDVRHLLENHEEIDIEQTIIVNFNQFSSSSLDFFVYAYTRTTNWIRYHNVKQDVLLSINEIIESHGAQIAFPTRTLHWAKDEGEVDAKIEQQLAEMNQAK</sequence>
<evidence type="ECO:0000256" key="1">
    <source>
        <dbReference type="ARBA" id="ARBA00004651"/>
    </source>
</evidence>
<gene>
    <name evidence="11" type="ORF">FE785_05965</name>
</gene>
<evidence type="ECO:0000256" key="6">
    <source>
        <dbReference type="ARBA" id="ARBA00023136"/>
    </source>
</evidence>
<dbReference type="AlphaFoldDB" id="A0A4P9K794"/>
<dbReference type="RefSeq" id="WP_138564881.1">
    <property type="nucleotide sequence ID" value="NZ_CP040602.1"/>
</dbReference>
<dbReference type="SUPFAM" id="SSF82861">
    <property type="entry name" value="Mechanosensitive channel protein MscS (YggB), transmembrane region"/>
    <property type="match status" value="1"/>
</dbReference>
<dbReference type="OrthoDB" id="9775207at2"/>
<dbReference type="InterPro" id="IPR011066">
    <property type="entry name" value="MscS_channel_C_sf"/>
</dbReference>
<dbReference type="InterPro" id="IPR006686">
    <property type="entry name" value="MscS_channel_CS"/>
</dbReference>
<dbReference type="Proteomes" id="UP000304864">
    <property type="component" value="Chromosome"/>
</dbReference>
<feature type="domain" description="Mechanosensitive ion channel MscS C-terminal" evidence="9">
    <location>
        <begin position="265"/>
        <end position="349"/>
    </location>
</feature>
<evidence type="ECO:0000256" key="3">
    <source>
        <dbReference type="ARBA" id="ARBA00022475"/>
    </source>
</evidence>
<feature type="domain" description="Mechanosensitive ion channel transmembrane helices 2/3" evidence="10">
    <location>
        <begin position="145"/>
        <end position="186"/>
    </location>
</feature>